<dbReference type="Pfam" id="PF01431">
    <property type="entry name" value="Peptidase_M13"/>
    <property type="match status" value="1"/>
</dbReference>
<dbReference type="OrthoDB" id="6475849at2759"/>
<dbReference type="InterPro" id="IPR024079">
    <property type="entry name" value="MetalloPept_cat_dom_sf"/>
</dbReference>
<accession>A0A0B1SGS0</accession>
<keyword evidence="3" id="KW-1185">Reference proteome</keyword>
<proteinExistence type="predicted"/>
<dbReference type="PROSITE" id="PS51885">
    <property type="entry name" value="NEPRILYSIN"/>
    <property type="match status" value="1"/>
</dbReference>
<dbReference type="InterPro" id="IPR018497">
    <property type="entry name" value="Peptidase_M13_C"/>
</dbReference>
<feature type="domain" description="Peptidase M13 C-terminal" evidence="1">
    <location>
        <begin position="34"/>
        <end position="201"/>
    </location>
</feature>
<dbReference type="PANTHER" id="PTHR11733:SF240">
    <property type="entry name" value="GH14155P-RELATED"/>
    <property type="match status" value="1"/>
</dbReference>
<dbReference type="GO" id="GO:0004222">
    <property type="term" value="F:metalloendopeptidase activity"/>
    <property type="evidence" value="ECO:0007669"/>
    <property type="project" value="InterPro"/>
</dbReference>
<evidence type="ECO:0000313" key="2">
    <source>
        <dbReference type="EMBL" id="KHJ82717.1"/>
    </source>
</evidence>
<dbReference type="PRINTS" id="PR00786">
    <property type="entry name" value="NEPRILYSIN"/>
</dbReference>
<evidence type="ECO:0000313" key="3">
    <source>
        <dbReference type="Proteomes" id="UP000053660"/>
    </source>
</evidence>
<protein>
    <submittedName>
        <fullName evidence="2">Peptidase family M13</fullName>
    </submittedName>
</protein>
<dbReference type="EMBL" id="KN577578">
    <property type="protein sequence ID" value="KHJ82717.1"/>
    <property type="molecule type" value="Genomic_DNA"/>
</dbReference>
<dbReference type="InterPro" id="IPR000718">
    <property type="entry name" value="Peptidase_M13"/>
</dbReference>
<evidence type="ECO:0000259" key="1">
    <source>
        <dbReference type="Pfam" id="PF01431"/>
    </source>
</evidence>
<dbReference type="GO" id="GO:0005886">
    <property type="term" value="C:plasma membrane"/>
    <property type="evidence" value="ECO:0007669"/>
    <property type="project" value="TreeGrafter"/>
</dbReference>
<dbReference type="SUPFAM" id="SSF55486">
    <property type="entry name" value="Metalloproteases ('zincins'), catalytic domain"/>
    <property type="match status" value="1"/>
</dbReference>
<feature type="non-terminal residue" evidence="2">
    <location>
        <position position="1"/>
    </location>
</feature>
<organism evidence="2 3">
    <name type="scientific">Oesophagostomum dentatum</name>
    <name type="common">Nodular worm</name>
    <dbReference type="NCBI Taxonomy" id="61180"/>
    <lineage>
        <taxon>Eukaryota</taxon>
        <taxon>Metazoa</taxon>
        <taxon>Ecdysozoa</taxon>
        <taxon>Nematoda</taxon>
        <taxon>Chromadorea</taxon>
        <taxon>Rhabditida</taxon>
        <taxon>Rhabditina</taxon>
        <taxon>Rhabditomorpha</taxon>
        <taxon>Strongyloidea</taxon>
        <taxon>Strongylidae</taxon>
        <taxon>Oesophagostomum</taxon>
    </lineage>
</organism>
<dbReference type="Gene3D" id="3.40.390.10">
    <property type="entry name" value="Collagenase (Catalytic Domain)"/>
    <property type="match status" value="1"/>
</dbReference>
<dbReference type="GO" id="GO:0016485">
    <property type="term" value="P:protein processing"/>
    <property type="evidence" value="ECO:0007669"/>
    <property type="project" value="TreeGrafter"/>
</dbReference>
<dbReference type="AlphaFoldDB" id="A0A0B1SGS0"/>
<sequence length="204" mass="22682">LTSRCRFNLQLQYKQLTFDETDRKDFLGQPGTVNAWYQPELNSITFPAGILQPPYFHPLWPASINYGGMGVVAGHELTHGFDDEGVQWGPTGAISFSECENCTGWMDETSTDGFNTMAQCVIDEYTAFCPLDPNRYSPNCVNGVQTQGENIADNGGIHAAFRAYRTHIALDGPDPLLPDRLFGQFSHDQLFFLNFAQVGSMKAL</sequence>
<dbReference type="MEROPS" id="M13.A20"/>
<gene>
    <name evidence="2" type="ORF">OESDEN_17589</name>
</gene>
<dbReference type="PANTHER" id="PTHR11733">
    <property type="entry name" value="ZINC METALLOPROTEASE FAMILY M13 NEPRILYSIN-RELATED"/>
    <property type="match status" value="1"/>
</dbReference>
<dbReference type="Proteomes" id="UP000053660">
    <property type="component" value="Unassembled WGS sequence"/>
</dbReference>
<name>A0A0B1SGS0_OESDE</name>
<reference evidence="2 3" key="1">
    <citation type="submission" date="2014-03" db="EMBL/GenBank/DDBJ databases">
        <title>Draft genome of the hookworm Oesophagostomum dentatum.</title>
        <authorList>
            <person name="Mitreva M."/>
        </authorList>
    </citation>
    <scope>NUCLEOTIDE SEQUENCE [LARGE SCALE GENOMIC DNA]</scope>
    <source>
        <strain evidence="2 3">OD-Hann</strain>
    </source>
</reference>